<reference evidence="3" key="1">
    <citation type="journal article" date="2019" name="Int. J. Syst. Evol. Microbiol.">
        <title>The Global Catalogue of Microorganisms (GCM) 10K type strain sequencing project: providing services to taxonomists for standard genome sequencing and annotation.</title>
        <authorList>
            <consortium name="The Broad Institute Genomics Platform"/>
            <consortium name="The Broad Institute Genome Sequencing Center for Infectious Disease"/>
            <person name="Wu L."/>
            <person name="Ma J."/>
        </authorList>
    </citation>
    <scope>NUCLEOTIDE SEQUENCE [LARGE SCALE GENOMIC DNA]</scope>
    <source>
        <strain evidence="3">NBRC 15640</strain>
    </source>
</reference>
<dbReference type="InterPro" id="IPR016181">
    <property type="entry name" value="Acyl_CoA_acyltransferase"/>
</dbReference>
<name>A0AAV5NNQ4_9VIBR</name>
<dbReference type="EMBL" id="BSNX01000012">
    <property type="protein sequence ID" value="GLQ72262.1"/>
    <property type="molecule type" value="Genomic_DNA"/>
</dbReference>
<dbReference type="InterPro" id="IPR045057">
    <property type="entry name" value="Gcn5-rel_NAT"/>
</dbReference>
<dbReference type="Gene3D" id="3.40.630.30">
    <property type="match status" value="1"/>
</dbReference>
<comment type="caution">
    <text evidence="2">The sequence shown here is derived from an EMBL/GenBank/DDBJ whole genome shotgun (WGS) entry which is preliminary data.</text>
</comment>
<protein>
    <recommendedName>
        <fullName evidence="1">N-acetyltransferase domain-containing protein</fullName>
    </recommendedName>
</protein>
<organism evidence="2 3">
    <name type="scientific">Vibrio penaeicida</name>
    <dbReference type="NCBI Taxonomy" id="104609"/>
    <lineage>
        <taxon>Bacteria</taxon>
        <taxon>Pseudomonadati</taxon>
        <taxon>Pseudomonadota</taxon>
        <taxon>Gammaproteobacteria</taxon>
        <taxon>Vibrionales</taxon>
        <taxon>Vibrionaceae</taxon>
        <taxon>Vibrio</taxon>
    </lineage>
</organism>
<dbReference type="AlphaFoldDB" id="A0AAV5NNQ4"/>
<dbReference type="Proteomes" id="UP001156690">
    <property type="component" value="Unassembled WGS sequence"/>
</dbReference>
<sequence length="95" mass="10916">MNDDIAVIHDIQAKEFRIEVAPESWAKVTYRQEGDVFYVDHSSVPEALRGQGKGAVMMEAALLEIEKLNVKIVPECSYVKHYVNKHENWHHLLAE</sequence>
<dbReference type="InterPro" id="IPR031165">
    <property type="entry name" value="GNAT_YJDJ"/>
</dbReference>
<dbReference type="PROSITE" id="PS51729">
    <property type="entry name" value="GNAT_YJDJ"/>
    <property type="match status" value="1"/>
</dbReference>
<dbReference type="SUPFAM" id="SSF55729">
    <property type="entry name" value="Acyl-CoA N-acyltransferases (Nat)"/>
    <property type="match status" value="1"/>
</dbReference>
<evidence type="ECO:0000313" key="2">
    <source>
        <dbReference type="EMBL" id="GLQ72262.1"/>
    </source>
</evidence>
<evidence type="ECO:0000259" key="1">
    <source>
        <dbReference type="PROSITE" id="PS51729"/>
    </source>
</evidence>
<proteinExistence type="predicted"/>
<dbReference type="RefSeq" id="WP_126607115.1">
    <property type="nucleotide sequence ID" value="NZ_AP025145.1"/>
</dbReference>
<feature type="domain" description="N-acetyltransferase" evidence="1">
    <location>
        <begin position="8"/>
        <end position="94"/>
    </location>
</feature>
<evidence type="ECO:0000313" key="3">
    <source>
        <dbReference type="Proteomes" id="UP001156690"/>
    </source>
</evidence>
<accession>A0AAV5NNQ4</accession>
<keyword evidence="3" id="KW-1185">Reference proteome</keyword>
<dbReference type="PANTHER" id="PTHR31435">
    <property type="entry name" value="PROTEIN NATD1"/>
    <property type="match status" value="1"/>
</dbReference>
<dbReference type="PANTHER" id="PTHR31435:SF9">
    <property type="entry name" value="PROTEIN NATD1"/>
    <property type="match status" value="1"/>
</dbReference>
<gene>
    <name evidence="2" type="ORF">GCM10007932_16220</name>
</gene>
<dbReference type="Pfam" id="PF14542">
    <property type="entry name" value="Acetyltransf_CG"/>
    <property type="match status" value="1"/>
</dbReference>